<comment type="caution">
    <text evidence="3">The sequence shown here is derived from an EMBL/GenBank/DDBJ whole genome shotgun (WGS) entry which is preliminary data.</text>
</comment>
<dbReference type="OrthoDB" id="125363at2759"/>
<keyword evidence="1" id="KW-0732">Signal</keyword>
<evidence type="ECO:0000256" key="1">
    <source>
        <dbReference type="SAM" id="SignalP"/>
    </source>
</evidence>
<dbReference type="Pfam" id="PF01833">
    <property type="entry name" value="TIG"/>
    <property type="match status" value="1"/>
</dbReference>
<evidence type="ECO:0000313" key="4">
    <source>
        <dbReference type="Proteomes" id="UP000198211"/>
    </source>
</evidence>
<accession>A0A225X2Q4</accession>
<sequence length="922" mass="101259">MHCVLALLLWINWTIAGLSESASPKLMWSVNPLTPAVLETPTDVWVDVPDTRVALELLNYAVVVISYDVSVSHVTDSQSEGFQVAPVSELSFRVAVDGTPYRQSATTIDDREPLVVIASGYLILEIPRGQHNMKLQWRKRGTRVLKWAVVSDILDGFAGGRSLTVSAQHRFIWYKQPITALSLLSVNKWEAVPGMAVNFRLSEPATVRFFYQLPVRPELVQYSRDTAAYDEIETVLEINGLRYRETGSYGIVEGAKKSTVLLQGSIIMDLIPGEYSAVLCWKSLLGSSRPWYSSPNALDGFAMGRVLAAVGDWSMDSMSVYHLEQFRPTSIGKWSDVGDSVLQFTLPKATQVSLSYNLPLSQSDNPQFSSWTEDAWDRIQTRLVIDGIAVNTWNNDPKINAPTIVLGKEDTTAEILDISITDTDSEMALDYEVIVTMSVKNGVLSLDPTPGITFGSGNGDRNEYLLFSGTLTSVNTLLAHIWYRSYLNWYGDDELRIKVVDQGVTGFSAATTDECSTLLRIASVNDPPQLVVPGTQLLLEDQHISIFGVRVYDVDPAFPNSNSTFEMQLFVLSGVISIGSTNGIKIIEGDGVADQFLRFRGDLRAINSALFEITYQPDRNFNSQQHPEQLGIRVQDFNYLDGTITDAFKSISIEIQSVKDPIFVVPLELSTITIRGYAVRLLGQTAKTELVYVRLLTMTPVGEIQLTTTSNAPIGVSKLPVGDKPSNSISLSGPVNDISNILQSLVLIRAPSFYGFEVVFDTVLQCAFGNDMSTARYKSSSTVSCQAPAMGKNTTDVALRLTSNGQDFSQPQVFAYRDSPEVHMMTPPYGASIGGEVIAITGANFFSDAEISCIFNRSIVTAATFKSPTLILCISPTMEIGTIESLNISAAIVFEGTPYEAPDKFQIYGKSLESITCLVFVS</sequence>
<dbReference type="Proteomes" id="UP000198211">
    <property type="component" value="Unassembled WGS sequence"/>
</dbReference>
<evidence type="ECO:0000313" key="3">
    <source>
        <dbReference type="EMBL" id="OWZ24395.1"/>
    </source>
</evidence>
<dbReference type="EMBL" id="NBNE01000015">
    <property type="protein sequence ID" value="OWZ24395.1"/>
    <property type="molecule type" value="Genomic_DNA"/>
</dbReference>
<feature type="signal peptide" evidence="1">
    <location>
        <begin position="1"/>
        <end position="16"/>
    </location>
</feature>
<reference evidence="4" key="1">
    <citation type="submission" date="2017-03" db="EMBL/GenBank/DDBJ databases">
        <title>Phytopthora megakarya and P. palmivora, two closely related causual agents of cacao black pod achieved similar genome size and gene model numbers by different mechanisms.</title>
        <authorList>
            <person name="Ali S."/>
            <person name="Shao J."/>
            <person name="Larry D.J."/>
            <person name="Kronmiller B."/>
            <person name="Shen D."/>
            <person name="Strem M.D."/>
            <person name="Melnick R.L."/>
            <person name="Guiltinan M.J."/>
            <person name="Tyler B.M."/>
            <person name="Meinhardt L.W."/>
            <person name="Bailey B.A."/>
        </authorList>
    </citation>
    <scope>NUCLEOTIDE SEQUENCE [LARGE SCALE GENOMIC DNA]</scope>
    <source>
        <strain evidence="4">zdho120</strain>
    </source>
</reference>
<evidence type="ECO:0000259" key="2">
    <source>
        <dbReference type="Pfam" id="PF01833"/>
    </source>
</evidence>
<organism evidence="3 4">
    <name type="scientific">Phytophthora megakarya</name>
    <dbReference type="NCBI Taxonomy" id="4795"/>
    <lineage>
        <taxon>Eukaryota</taxon>
        <taxon>Sar</taxon>
        <taxon>Stramenopiles</taxon>
        <taxon>Oomycota</taxon>
        <taxon>Peronosporomycetes</taxon>
        <taxon>Peronosporales</taxon>
        <taxon>Peronosporaceae</taxon>
        <taxon>Phytophthora</taxon>
    </lineage>
</organism>
<dbReference type="InterPro" id="IPR013783">
    <property type="entry name" value="Ig-like_fold"/>
</dbReference>
<feature type="domain" description="IPT/TIG" evidence="2">
    <location>
        <begin position="820"/>
        <end position="882"/>
    </location>
</feature>
<dbReference type="Gene3D" id="2.60.40.10">
    <property type="entry name" value="Immunoglobulins"/>
    <property type="match status" value="2"/>
</dbReference>
<dbReference type="SUPFAM" id="SSF81296">
    <property type="entry name" value="E set domains"/>
    <property type="match status" value="1"/>
</dbReference>
<feature type="chain" id="PRO_5012217646" description="IPT/TIG domain-containing protein" evidence="1">
    <location>
        <begin position="17"/>
        <end position="922"/>
    </location>
</feature>
<dbReference type="AlphaFoldDB" id="A0A225X2Q4"/>
<dbReference type="InterPro" id="IPR002909">
    <property type="entry name" value="IPT_dom"/>
</dbReference>
<gene>
    <name evidence="3" type="ORF">PHMEG_000575</name>
</gene>
<protein>
    <recommendedName>
        <fullName evidence="2">IPT/TIG domain-containing protein</fullName>
    </recommendedName>
</protein>
<proteinExistence type="predicted"/>
<dbReference type="CDD" id="cd00102">
    <property type="entry name" value="IPT"/>
    <property type="match status" value="1"/>
</dbReference>
<dbReference type="InterPro" id="IPR014756">
    <property type="entry name" value="Ig_E-set"/>
</dbReference>
<name>A0A225X2Q4_9STRA</name>
<keyword evidence="4" id="KW-1185">Reference proteome</keyword>